<sequence>MATKRKIENAPNPDSAQTIRGLDLPTYDGAGLRIGIVSARWNSIVCDSLVAGAVEALTSCNVTDITIEHVAGSYEIPQAAQVLLDSGRFDGVICIGCLIKGGTMHFEYISEAVTQGIMRLNLDYKVPVIYGILGCLNEEQAKERAGVNGAGHNSGKDWGITAVESCLLTKKYRKVLGS</sequence>
<dbReference type="OrthoDB" id="2965at2759"/>
<dbReference type="Gene3D" id="3.40.50.960">
    <property type="entry name" value="Lumazine/riboflavin synthase"/>
    <property type="match status" value="1"/>
</dbReference>
<dbReference type="NCBIfam" id="TIGR00114">
    <property type="entry name" value="lumazine-synth"/>
    <property type="match status" value="1"/>
</dbReference>
<keyword evidence="9" id="KW-1185">Reference proteome</keyword>
<dbReference type="HAMAP" id="MF_00178">
    <property type="entry name" value="Lumazine_synth"/>
    <property type="match status" value="1"/>
</dbReference>
<dbReference type="CDD" id="cd09209">
    <property type="entry name" value="Lumazine_synthase-I"/>
    <property type="match status" value="1"/>
</dbReference>
<comment type="pathway">
    <text evidence="1 7">Cofactor biosynthesis; riboflavin biosynthesis; riboflavin from 2-hydroxy-3-oxobutyl phosphate and 5-amino-6-(D-ribitylamino)uracil: step 1/2.</text>
</comment>
<dbReference type="SUPFAM" id="SSF52121">
    <property type="entry name" value="Lumazine synthase"/>
    <property type="match status" value="1"/>
</dbReference>
<keyword evidence="4 7" id="KW-0686">Riboflavin biosynthesis</keyword>
<comment type="function">
    <text evidence="7">Catalyzes the formation of 6,7-dimethyl-8-ribityllumazine by condensation of 5-amino-6-(D-ribitylamino)uracil with 3,4-dihydroxy-2-butanone 4-phosphate. This is the penultimate step in the biosynthesis of riboflavin.</text>
</comment>
<evidence type="ECO:0000256" key="7">
    <source>
        <dbReference type="RuleBase" id="RU003795"/>
    </source>
</evidence>
<dbReference type="GO" id="GO:0009349">
    <property type="term" value="C:riboflavin synthase complex"/>
    <property type="evidence" value="ECO:0007669"/>
    <property type="project" value="UniProtKB-UniRule"/>
</dbReference>
<reference evidence="8" key="1">
    <citation type="submission" date="2021-02" db="EMBL/GenBank/DDBJ databases">
        <authorList>
            <person name="Dougan E. K."/>
            <person name="Rhodes N."/>
            <person name="Thang M."/>
            <person name="Chan C."/>
        </authorList>
    </citation>
    <scope>NUCLEOTIDE SEQUENCE</scope>
</reference>
<comment type="catalytic activity">
    <reaction evidence="6 7">
        <text>(2S)-2-hydroxy-3-oxobutyl phosphate + 5-amino-6-(D-ribitylamino)uracil = 6,7-dimethyl-8-(1-D-ribityl)lumazine + phosphate + 2 H2O + H(+)</text>
        <dbReference type="Rhea" id="RHEA:26152"/>
        <dbReference type="ChEBI" id="CHEBI:15377"/>
        <dbReference type="ChEBI" id="CHEBI:15378"/>
        <dbReference type="ChEBI" id="CHEBI:15934"/>
        <dbReference type="ChEBI" id="CHEBI:43474"/>
        <dbReference type="ChEBI" id="CHEBI:58201"/>
        <dbReference type="ChEBI" id="CHEBI:58830"/>
        <dbReference type="EC" id="2.5.1.78"/>
    </reaction>
</comment>
<dbReference type="InterPro" id="IPR002180">
    <property type="entry name" value="LS/RS"/>
</dbReference>
<dbReference type="InterPro" id="IPR036467">
    <property type="entry name" value="LS/RS_sf"/>
</dbReference>
<comment type="similarity">
    <text evidence="2 7">Belongs to the DMRL synthase family.</text>
</comment>
<evidence type="ECO:0000256" key="4">
    <source>
        <dbReference type="ARBA" id="ARBA00022619"/>
    </source>
</evidence>
<dbReference type="Pfam" id="PF00885">
    <property type="entry name" value="DMRL_synthase"/>
    <property type="match status" value="1"/>
</dbReference>
<name>A0A812QFN7_9DINO</name>
<evidence type="ECO:0000256" key="6">
    <source>
        <dbReference type="ARBA" id="ARBA00048785"/>
    </source>
</evidence>
<evidence type="ECO:0000256" key="3">
    <source>
        <dbReference type="ARBA" id="ARBA00012664"/>
    </source>
</evidence>
<gene>
    <name evidence="8" type="primary">rib4</name>
    <name evidence="8" type="ORF">SNAT2548_LOCUS20101</name>
</gene>
<evidence type="ECO:0000256" key="5">
    <source>
        <dbReference type="ARBA" id="ARBA00022679"/>
    </source>
</evidence>
<evidence type="ECO:0000313" key="9">
    <source>
        <dbReference type="Proteomes" id="UP000604046"/>
    </source>
</evidence>
<keyword evidence="5 7" id="KW-0808">Transferase</keyword>
<dbReference type="EC" id="2.5.1.78" evidence="3 7"/>
<dbReference type="UniPathway" id="UPA00275">
    <property type="reaction ID" value="UER00404"/>
</dbReference>
<evidence type="ECO:0000256" key="2">
    <source>
        <dbReference type="ARBA" id="ARBA00007424"/>
    </source>
</evidence>
<proteinExistence type="inferred from homology"/>
<comment type="caution">
    <text evidence="8">The sequence shown here is derived from an EMBL/GenBank/DDBJ whole genome shotgun (WGS) entry which is preliminary data.</text>
</comment>
<dbReference type="PANTHER" id="PTHR21058:SF0">
    <property type="entry name" value="6,7-DIMETHYL-8-RIBITYLLUMAZINE SYNTHASE"/>
    <property type="match status" value="1"/>
</dbReference>
<dbReference type="Proteomes" id="UP000604046">
    <property type="component" value="Unassembled WGS sequence"/>
</dbReference>
<dbReference type="EMBL" id="CAJNDS010002199">
    <property type="protein sequence ID" value="CAE7369006.1"/>
    <property type="molecule type" value="Genomic_DNA"/>
</dbReference>
<evidence type="ECO:0000256" key="1">
    <source>
        <dbReference type="ARBA" id="ARBA00004917"/>
    </source>
</evidence>
<protein>
    <recommendedName>
        <fullName evidence="3 7">6,7-dimethyl-8-ribityllumazine synthase</fullName>
        <shortName evidence="7">DMRL synthase</shortName>
        <ecNumber evidence="3 7">2.5.1.78</ecNumber>
    </recommendedName>
</protein>
<accession>A0A812QFN7</accession>
<evidence type="ECO:0000313" key="8">
    <source>
        <dbReference type="EMBL" id="CAE7369006.1"/>
    </source>
</evidence>
<dbReference type="AlphaFoldDB" id="A0A812QFN7"/>
<dbReference type="GO" id="GO:0000906">
    <property type="term" value="F:6,7-dimethyl-8-ribityllumazine synthase activity"/>
    <property type="evidence" value="ECO:0007669"/>
    <property type="project" value="UniProtKB-EC"/>
</dbReference>
<dbReference type="InterPro" id="IPR034964">
    <property type="entry name" value="LS"/>
</dbReference>
<dbReference type="PANTHER" id="PTHR21058">
    <property type="entry name" value="6,7-DIMETHYL-8-RIBITYLLUMAZINE SYNTHASE DMRL SYNTHASE LUMAZINE SYNTHASE"/>
    <property type="match status" value="1"/>
</dbReference>
<organism evidence="8 9">
    <name type="scientific">Symbiodinium natans</name>
    <dbReference type="NCBI Taxonomy" id="878477"/>
    <lineage>
        <taxon>Eukaryota</taxon>
        <taxon>Sar</taxon>
        <taxon>Alveolata</taxon>
        <taxon>Dinophyceae</taxon>
        <taxon>Suessiales</taxon>
        <taxon>Symbiodiniaceae</taxon>
        <taxon>Symbiodinium</taxon>
    </lineage>
</organism>
<dbReference type="GO" id="GO:0009231">
    <property type="term" value="P:riboflavin biosynthetic process"/>
    <property type="evidence" value="ECO:0007669"/>
    <property type="project" value="UniProtKB-UniPathway"/>
</dbReference>